<organism evidence="2 3">
    <name type="scientific">Streptomyces toyocaensis</name>
    <dbReference type="NCBI Taxonomy" id="55952"/>
    <lineage>
        <taxon>Bacteria</taxon>
        <taxon>Bacillati</taxon>
        <taxon>Actinomycetota</taxon>
        <taxon>Actinomycetes</taxon>
        <taxon>Kitasatosporales</taxon>
        <taxon>Streptomycetaceae</taxon>
        <taxon>Streptomyces</taxon>
    </lineage>
</organism>
<proteinExistence type="predicted"/>
<accession>A0A081XMK6</accession>
<dbReference type="Proteomes" id="UP000028341">
    <property type="component" value="Unassembled WGS sequence"/>
</dbReference>
<reference evidence="2 3" key="1">
    <citation type="submission" date="2014-02" db="EMBL/GenBank/DDBJ databases">
        <title>The genome announcement of Streptomyces toyocaensis NRRL15009.</title>
        <authorList>
            <person name="Hong H.-J."/>
            <person name="Kwun M.J."/>
        </authorList>
    </citation>
    <scope>NUCLEOTIDE SEQUENCE [LARGE SCALE GENOMIC DNA]</scope>
    <source>
        <strain evidence="2 3">NRRL 15009</strain>
    </source>
</reference>
<feature type="compositionally biased region" description="Basic and acidic residues" evidence="1">
    <location>
        <begin position="68"/>
        <end position="90"/>
    </location>
</feature>
<sequence length="90" mass="10007">MCPVWAFGNRLWVRDSNVLAPCVTVPVPRPDYLSVEMTGAAPGWTMGSGAIRAVPARRRPFHGPLTGKEQRGFRIRSQPDHHWRPSESGS</sequence>
<dbReference type="STRING" id="55952.BU52_23395"/>
<gene>
    <name evidence="2" type="ORF">BU52_23395</name>
</gene>
<evidence type="ECO:0000256" key="1">
    <source>
        <dbReference type="SAM" id="MobiDB-lite"/>
    </source>
</evidence>
<name>A0A081XMK6_STRTO</name>
<protein>
    <submittedName>
        <fullName evidence="2">Uncharacterized protein</fullName>
    </submittedName>
</protein>
<dbReference type="EMBL" id="JFCB01000023">
    <property type="protein sequence ID" value="KES04779.1"/>
    <property type="molecule type" value="Genomic_DNA"/>
</dbReference>
<comment type="caution">
    <text evidence="2">The sequence shown here is derived from an EMBL/GenBank/DDBJ whole genome shotgun (WGS) entry which is preliminary data.</text>
</comment>
<feature type="region of interest" description="Disordered" evidence="1">
    <location>
        <begin position="57"/>
        <end position="90"/>
    </location>
</feature>
<dbReference type="AlphaFoldDB" id="A0A081XMK6"/>
<evidence type="ECO:0000313" key="3">
    <source>
        <dbReference type="Proteomes" id="UP000028341"/>
    </source>
</evidence>
<keyword evidence="3" id="KW-1185">Reference proteome</keyword>
<evidence type="ECO:0000313" key="2">
    <source>
        <dbReference type="EMBL" id="KES04779.1"/>
    </source>
</evidence>